<proteinExistence type="predicted"/>
<protein>
    <submittedName>
        <fullName evidence="1">Uncharacterized protein</fullName>
    </submittedName>
</protein>
<reference evidence="1 2" key="1">
    <citation type="journal article" date="2018" name="Elife">
        <title>Discovery and characterization of a prevalent human gut bacterial enzyme sufficient for the inactivation of a family of plant toxins.</title>
        <authorList>
            <person name="Koppel N."/>
            <person name="Bisanz J.E."/>
            <person name="Pandelia M.E."/>
            <person name="Turnbaugh P.J."/>
            <person name="Balskus E.P."/>
        </authorList>
    </citation>
    <scope>NUCLEOTIDE SEQUENCE [LARGE SCALE GENOMIC DNA]</scope>
    <source>
        <strain evidence="1 2">FAA1-1-60AUCSF</strain>
    </source>
</reference>
<gene>
    <name evidence="1" type="ORF">C1871_01645</name>
</gene>
<evidence type="ECO:0000313" key="1">
    <source>
        <dbReference type="EMBL" id="RDB89196.1"/>
    </source>
</evidence>
<sequence length="59" mass="7129">MLAALEVFRVSKQIVYQKFADHQRQISKIFLRTFLKSGVARYGHFQYYISSPMRTWLSW</sequence>
<comment type="caution">
    <text evidence="1">The sequence shown here is derived from an EMBL/GenBank/DDBJ whole genome shotgun (WGS) entry which is preliminary data.</text>
</comment>
<dbReference type="Proteomes" id="UP000253857">
    <property type="component" value="Unassembled WGS sequence"/>
</dbReference>
<name>A0A369NCP2_EGGLN</name>
<accession>A0A369NCP2</accession>
<organism evidence="1 2">
    <name type="scientific">Eggerthella lenta</name>
    <name type="common">Eubacterium lentum</name>
    <dbReference type="NCBI Taxonomy" id="84112"/>
    <lineage>
        <taxon>Bacteria</taxon>
        <taxon>Bacillati</taxon>
        <taxon>Actinomycetota</taxon>
        <taxon>Coriobacteriia</taxon>
        <taxon>Eggerthellales</taxon>
        <taxon>Eggerthellaceae</taxon>
        <taxon>Eggerthella</taxon>
    </lineage>
</organism>
<evidence type="ECO:0000313" key="2">
    <source>
        <dbReference type="Proteomes" id="UP000253857"/>
    </source>
</evidence>
<dbReference type="EMBL" id="PPTY01000001">
    <property type="protein sequence ID" value="RDB89196.1"/>
    <property type="molecule type" value="Genomic_DNA"/>
</dbReference>
<dbReference type="AlphaFoldDB" id="A0A369NCP2"/>